<dbReference type="AlphaFoldDB" id="A0A1R1I8P4"/>
<accession>A0A1R1I8P4</accession>
<dbReference type="Pfam" id="PF00535">
    <property type="entry name" value="Glycos_transf_2"/>
    <property type="match status" value="1"/>
</dbReference>
<dbReference type="EMBL" id="MTHD01000002">
    <property type="protein sequence ID" value="OMG55121.1"/>
    <property type="molecule type" value="Genomic_DNA"/>
</dbReference>
<reference evidence="3 4" key="1">
    <citation type="submission" date="2016-10" db="EMBL/GenBank/DDBJ databases">
        <title>Alkaliphiles isolated from bioreactors.</title>
        <authorList>
            <person name="Salah Z."/>
            <person name="Rout S.P."/>
            <person name="Humphreys P.N."/>
        </authorList>
    </citation>
    <scope>NUCLEOTIDE SEQUENCE [LARGE SCALE GENOMIC DNA]</scope>
    <source>
        <strain evidence="3 4">ZS02</strain>
    </source>
</reference>
<feature type="transmembrane region" description="Helical" evidence="1">
    <location>
        <begin position="250"/>
        <end position="272"/>
    </location>
</feature>
<dbReference type="SUPFAM" id="SSF53448">
    <property type="entry name" value="Nucleotide-diphospho-sugar transferases"/>
    <property type="match status" value="1"/>
</dbReference>
<organism evidence="3 4">
    <name type="scientific">Azonexus hydrophilus</name>
    <dbReference type="NCBI Taxonomy" id="418702"/>
    <lineage>
        <taxon>Bacteria</taxon>
        <taxon>Pseudomonadati</taxon>
        <taxon>Pseudomonadota</taxon>
        <taxon>Betaproteobacteria</taxon>
        <taxon>Rhodocyclales</taxon>
        <taxon>Azonexaceae</taxon>
        <taxon>Azonexus</taxon>
    </lineage>
</organism>
<dbReference type="InterPro" id="IPR029044">
    <property type="entry name" value="Nucleotide-diphossugar_trans"/>
</dbReference>
<feature type="transmembrane region" description="Helical" evidence="1">
    <location>
        <begin position="278"/>
        <end position="297"/>
    </location>
</feature>
<dbReference type="PANTHER" id="PTHR22916:SF3">
    <property type="entry name" value="UDP-GLCNAC:BETAGAL BETA-1,3-N-ACETYLGLUCOSAMINYLTRANSFERASE-LIKE PROTEIN 1"/>
    <property type="match status" value="1"/>
</dbReference>
<evidence type="ECO:0000313" key="4">
    <source>
        <dbReference type="Proteomes" id="UP000187526"/>
    </source>
</evidence>
<evidence type="ECO:0000256" key="1">
    <source>
        <dbReference type="SAM" id="Phobius"/>
    </source>
</evidence>
<keyword evidence="1" id="KW-1133">Transmembrane helix</keyword>
<keyword evidence="1" id="KW-0812">Transmembrane</keyword>
<dbReference type="GO" id="GO:0016758">
    <property type="term" value="F:hexosyltransferase activity"/>
    <property type="evidence" value="ECO:0007669"/>
    <property type="project" value="UniProtKB-ARBA"/>
</dbReference>
<gene>
    <name evidence="3" type="ORF">BJN45_08215</name>
</gene>
<dbReference type="InterPro" id="IPR001173">
    <property type="entry name" value="Glyco_trans_2-like"/>
</dbReference>
<keyword evidence="4" id="KW-1185">Reference proteome</keyword>
<dbReference type="CDD" id="cd00761">
    <property type="entry name" value="Glyco_tranf_GTA_type"/>
    <property type="match status" value="1"/>
</dbReference>
<dbReference type="Gene3D" id="3.90.550.10">
    <property type="entry name" value="Spore Coat Polysaccharide Biosynthesis Protein SpsA, Chain A"/>
    <property type="match status" value="1"/>
</dbReference>
<comment type="caution">
    <text evidence="3">The sequence shown here is derived from an EMBL/GenBank/DDBJ whole genome shotgun (WGS) entry which is preliminary data.</text>
</comment>
<evidence type="ECO:0000313" key="3">
    <source>
        <dbReference type="EMBL" id="OMG55121.1"/>
    </source>
</evidence>
<name>A0A1R1I8P4_9RHOO</name>
<dbReference type="RefSeq" id="WP_076093854.1">
    <property type="nucleotide sequence ID" value="NZ_MTHD01000002.1"/>
</dbReference>
<sequence length="313" mass="35636">MLYKVAVVCITYKRPHGLKKLLLKLDDLTLVAADISIELTVVVVDNDSEMSSSTIVNECSSVYKNEIIYVVASEQGIPIARNLGVDSVPAQCDYFCFIDDDEYPDELWLVNLIKTINKFGCDCVAGPVVPIFPVGSNQWIVSSGMFNGWIYEDGKEIFEAASNNVIVKTEFVRNTKVRFEEKMRMTGGSDYLFFRQLVEKNIKIRWSANAIVFEDIPISRVSWRWVFNRQFRLGNTFAVSQRIIGHRFGLFFLFVKGMLRILLGISLMPFIFNPKLGGRAIVHFFRGLGMAIGVFGVKYEEYSNKALLKDRQN</sequence>
<dbReference type="PANTHER" id="PTHR22916">
    <property type="entry name" value="GLYCOSYLTRANSFERASE"/>
    <property type="match status" value="1"/>
</dbReference>
<evidence type="ECO:0000259" key="2">
    <source>
        <dbReference type="Pfam" id="PF00535"/>
    </source>
</evidence>
<proteinExistence type="predicted"/>
<keyword evidence="1" id="KW-0472">Membrane</keyword>
<protein>
    <recommendedName>
        <fullName evidence="2">Glycosyltransferase 2-like domain-containing protein</fullName>
    </recommendedName>
</protein>
<dbReference type="OrthoDB" id="9781367at2"/>
<feature type="domain" description="Glycosyltransferase 2-like" evidence="2">
    <location>
        <begin position="7"/>
        <end position="143"/>
    </location>
</feature>
<dbReference type="STRING" id="418702.BJN45_08215"/>
<dbReference type="Proteomes" id="UP000187526">
    <property type="component" value="Unassembled WGS sequence"/>
</dbReference>